<proteinExistence type="predicted"/>
<reference evidence="2 3" key="1">
    <citation type="submission" date="2024-09" db="EMBL/GenBank/DDBJ databases">
        <authorList>
            <person name="Sun Q."/>
            <person name="Mori K."/>
        </authorList>
    </citation>
    <scope>NUCLEOTIDE SEQUENCE [LARGE SCALE GENOMIC DNA]</scope>
    <source>
        <strain evidence="2 3">CCM 7609</strain>
    </source>
</reference>
<dbReference type="EMBL" id="JBHMFI010000001">
    <property type="protein sequence ID" value="MFB9069844.1"/>
    <property type="molecule type" value="Genomic_DNA"/>
</dbReference>
<keyword evidence="3" id="KW-1185">Reference proteome</keyword>
<sequence length="98" mass="11277">MPGRTSSNGGWPGPPHCWRLPCRTVRRVRCAGPWNTRLRRPREARRSPPRPRIGPVRTWTGSPQLDGALRPPWTRRAGRPNQAGWPRPACHPRTPRWP</sequence>
<gene>
    <name evidence="2" type="ORF">ACFFX0_00965</name>
</gene>
<protein>
    <submittedName>
        <fullName evidence="2">Uncharacterized protein</fullName>
    </submittedName>
</protein>
<accession>A0ABV5FTQ5</accession>
<evidence type="ECO:0000313" key="2">
    <source>
        <dbReference type="EMBL" id="MFB9069844.1"/>
    </source>
</evidence>
<name>A0ABV5FTQ5_9MICC</name>
<comment type="caution">
    <text evidence="2">The sequence shown here is derived from an EMBL/GenBank/DDBJ whole genome shotgun (WGS) entry which is preliminary data.</text>
</comment>
<evidence type="ECO:0000256" key="1">
    <source>
        <dbReference type="SAM" id="MobiDB-lite"/>
    </source>
</evidence>
<dbReference type="Proteomes" id="UP001589575">
    <property type="component" value="Unassembled WGS sequence"/>
</dbReference>
<feature type="compositionally biased region" description="Basic residues" evidence="1">
    <location>
        <begin position="37"/>
        <end position="49"/>
    </location>
</feature>
<evidence type="ECO:0000313" key="3">
    <source>
        <dbReference type="Proteomes" id="UP001589575"/>
    </source>
</evidence>
<organism evidence="2 3">
    <name type="scientific">Citricoccus parietis</name>
    <dbReference type="NCBI Taxonomy" id="592307"/>
    <lineage>
        <taxon>Bacteria</taxon>
        <taxon>Bacillati</taxon>
        <taxon>Actinomycetota</taxon>
        <taxon>Actinomycetes</taxon>
        <taxon>Micrococcales</taxon>
        <taxon>Micrococcaceae</taxon>
        <taxon>Citricoccus</taxon>
    </lineage>
</organism>
<feature type="region of interest" description="Disordered" evidence="1">
    <location>
        <begin position="37"/>
        <end position="98"/>
    </location>
</feature>